<feature type="transmembrane region" description="Helical" evidence="6">
    <location>
        <begin position="115"/>
        <end position="138"/>
    </location>
</feature>
<dbReference type="InterPro" id="IPR001851">
    <property type="entry name" value="ABC_transp_permease"/>
</dbReference>
<feature type="transmembrane region" description="Helical" evidence="6">
    <location>
        <begin position="150"/>
        <end position="169"/>
    </location>
</feature>
<feature type="transmembrane region" description="Helical" evidence="6">
    <location>
        <begin position="324"/>
        <end position="344"/>
    </location>
</feature>
<dbReference type="AlphaFoldDB" id="A0A545SZ40"/>
<feature type="transmembrane region" description="Helical" evidence="6">
    <location>
        <begin position="296"/>
        <end position="312"/>
    </location>
</feature>
<evidence type="ECO:0000256" key="6">
    <source>
        <dbReference type="SAM" id="Phobius"/>
    </source>
</evidence>
<feature type="transmembrane region" description="Helical" evidence="6">
    <location>
        <begin position="15"/>
        <end position="38"/>
    </location>
</feature>
<evidence type="ECO:0000256" key="4">
    <source>
        <dbReference type="ARBA" id="ARBA00022989"/>
    </source>
</evidence>
<evidence type="ECO:0000256" key="3">
    <source>
        <dbReference type="ARBA" id="ARBA00022692"/>
    </source>
</evidence>
<dbReference type="PANTHER" id="PTHR47089:SF1">
    <property type="entry name" value="GUANOSINE ABC TRANSPORTER PERMEASE PROTEIN NUPP"/>
    <property type="match status" value="1"/>
</dbReference>
<protein>
    <submittedName>
        <fullName evidence="7">ABC transporter permease</fullName>
    </submittedName>
</protein>
<feature type="transmembrane region" description="Helical" evidence="6">
    <location>
        <begin position="198"/>
        <end position="216"/>
    </location>
</feature>
<organism evidence="7 8">
    <name type="scientific">Denitrobaculum tricleocarpae</name>
    <dbReference type="NCBI Taxonomy" id="2591009"/>
    <lineage>
        <taxon>Bacteria</taxon>
        <taxon>Pseudomonadati</taxon>
        <taxon>Pseudomonadota</taxon>
        <taxon>Alphaproteobacteria</taxon>
        <taxon>Rhodospirillales</taxon>
        <taxon>Rhodospirillaceae</taxon>
        <taxon>Denitrobaculum</taxon>
    </lineage>
</organism>
<keyword evidence="8" id="KW-1185">Reference proteome</keyword>
<reference evidence="7 8" key="1">
    <citation type="submission" date="2019-06" db="EMBL/GenBank/DDBJ databases">
        <title>Whole genome sequence for Rhodospirillaceae sp. R148.</title>
        <authorList>
            <person name="Wang G."/>
        </authorList>
    </citation>
    <scope>NUCLEOTIDE SEQUENCE [LARGE SCALE GENOMIC DNA]</scope>
    <source>
        <strain evidence="7 8">R148</strain>
    </source>
</reference>
<keyword evidence="2" id="KW-1003">Cell membrane</keyword>
<feature type="transmembrane region" description="Helical" evidence="6">
    <location>
        <begin position="269"/>
        <end position="289"/>
    </location>
</feature>
<keyword evidence="5 6" id="KW-0472">Membrane</keyword>
<evidence type="ECO:0000256" key="5">
    <source>
        <dbReference type="ARBA" id="ARBA00023136"/>
    </source>
</evidence>
<evidence type="ECO:0000313" key="8">
    <source>
        <dbReference type="Proteomes" id="UP000315252"/>
    </source>
</evidence>
<accession>A0A545SZ40</accession>
<feature type="transmembrane region" description="Helical" evidence="6">
    <location>
        <begin position="245"/>
        <end position="263"/>
    </location>
</feature>
<dbReference type="GO" id="GO:0005886">
    <property type="term" value="C:plasma membrane"/>
    <property type="evidence" value="ECO:0007669"/>
    <property type="project" value="UniProtKB-SubCell"/>
</dbReference>
<proteinExistence type="predicted"/>
<dbReference type="GO" id="GO:0022857">
    <property type="term" value="F:transmembrane transporter activity"/>
    <property type="evidence" value="ECO:0007669"/>
    <property type="project" value="InterPro"/>
</dbReference>
<dbReference type="CDD" id="cd06580">
    <property type="entry name" value="TM_PBP1_transp_TpRbsC_like"/>
    <property type="match status" value="1"/>
</dbReference>
<evidence type="ECO:0000256" key="2">
    <source>
        <dbReference type="ARBA" id="ARBA00022475"/>
    </source>
</evidence>
<feature type="transmembrane region" description="Helical" evidence="6">
    <location>
        <begin position="67"/>
        <end position="85"/>
    </location>
</feature>
<keyword evidence="4 6" id="KW-1133">Transmembrane helix</keyword>
<comment type="caution">
    <text evidence="7">The sequence shown here is derived from an EMBL/GenBank/DDBJ whole genome shotgun (WGS) entry which is preliminary data.</text>
</comment>
<dbReference type="Proteomes" id="UP000315252">
    <property type="component" value="Unassembled WGS sequence"/>
</dbReference>
<dbReference type="RefSeq" id="WP_142899793.1">
    <property type="nucleotide sequence ID" value="NZ_ML660069.1"/>
</dbReference>
<evidence type="ECO:0000256" key="1">
    <source>
        <dbReference type="ARBA" id="ARBA00004651"/>
    </source>
</evidence>
<dbReference type="OrthoDB" id="9809785at2"/>
<name>A0A545SZ40_9PROT</name>
<sequence length="363" mass="38361">MLLKLEPRGETSRVMVYLTPLLAIFLTLIMGAILFALLGHDPLEAMHAFFIVPVSSAYGLGELGVKATPLVLCAIGLAIGFRANVWNIGAEGQLTLGAIFGGGLALWFYDSDSVLLLPAMALAGALGGLAWAAIPAFLKLRFNANEILTSLMLTYVATLLLSLLVHGPYRDPDGFNFPESRLFEDSALLPVMIEGTRLHLGAAVAVFVVLAAWLILSRSFIGFQIKVIGLTPAAAGYAGFRQSNLVWLTLLTGGALAGLAGLFEVAGPIGQITPVISPGYGFTAIIVAFVGRLHPVGILGAGLLIALSYLGGETVQIQMGLPQAVTGVFQGLLLFFLLACDVLIRYRIRWTLGAAKEGRRTAA</sequence>
<keyword evidence="3 6" id="KW-0812">Transmembrane</keyword>
<dbReference type="PANTHER" id="PTHR47089">
    <property type="entry name" value="ABC TRANSPORTER, PERMEASE PROTEIN"/>
    <property type="match status" value="1"/>
</dbReference>
<comment type="subcellular location">
    <subcellularLocation>
        <location evidence="1">Cell membrane</location>
        <topology evidence="1">Multi-pass membrane protein</topology>
    </subcellularLocation>
</comment>
<dbReference type="Pfam" id="PF02653">
    <property type="entry name" value="BPD_transp_2"/>
    <property type="match status" value="1"/>
</dbReference>
<dbReference type="EMBL" id="VHSH01000018">
    <property type="protein sequence ID" value="TQV70242.1"/>
    <property type="molecule type" value="Genomic_DNA"/>
</dbReference>
<feature type="transmembrane region" description="Helical" evidence="6">
    <location>
        <begin position="92"/>
        <end position="109"/>
    </location>
</feature>
<gene>
    <name evidence="7" type="ORF">FKG95_28095</name>
</gene>
<evidence type="ECO:0000313" key="7">
    <source>
        <dbReference type="EMBL" id="TQV70242.1"/>
    </source>
</evidence>